<reference evidence="1 2" key="1">
    <citation type="journal article" date="2024" name="Plant Biotechnol. J.">
        <title>Dendrobium thyrsiflorum genome and its molecular insights into genes involved in important horticultural traits.</title>
        <authorList>
            <person name="Chen B."/>
            <person name="Wang J.Y."/>
            <person name="Zheng P.J."/>
            <person name="Li K.L."/>
            <person name="Liang Y.M."/>
            <person name="Chen X.F."/>
            <person name="Zhang C."/>
            <person name="Zhao X."/>
            <person name="He X."/>
            <person name="Zhang G.Q."/>
            <person name="Liu Z.J."/>
            <person name="Xu Q."/>
        </authorList>
    </citation>
    <scope>NUCLEOTIDE SEQUENCE [LARGE SCALE GENOMIC DNA]</scope>
    <source>
        <strain evidence="1">GZMU011</strain>
    </source>
</reference>
<gene>
    <name evidence="1" type="ORF">M5K25_009491</name>
</gene>
<protein>
    <submittedName>
        <fullName evidence="1">Uncharacterized protein</fullName>
    </submittedName>
</protein>
<dbReference type="AlphaFoldDB" id="A0ABD0VCW8"/>
<comment type="caution">
    <text evidence="1">The sequence shown here is derived from an EMBL/GenBank/DDBJ whole genome shotgun (WGS) entry which is preliminary data.</text>
</comment>
<name>A0ABD0VCW8_DENTH</name>
<sequence>MNRKHKNCGYTRNVQRLEQKHGFCSSYDNASIPSAKITYRKPGLEIRTSLQPGLHSSILSASLMKPLADPWVPCVQLCEPVRQHETERTMILQHSSILAIYNARSLQLQMLDLAVTEIGACSCRGV</sequence>
<keyword evidence="2" id="KW-1185">Reference proteome</keyword>
<evidence type="ECO:0000313" key="1">
    <source>
        <dbReference type="EMBL" id="KAL0920362.1"/>
    </source>
</evidence>
<organism evidence="1 2">
    <name type="scientific">Dendrobium thyrsiflorum</name>
    <name type="common">Pinecone-like raceme dendrobium</name>
    <name type="synonym">Orchid</name>
    <dbReference type="NCBI Taxonomy" id="117978"/>
    <lineage>
        <taxon>Eukaryota</taxon>
        <taxon>Viridiplantae</taxon>
        <taxon>Streptophyta</taxon>
        <taxon>Embryophyta</taxon>
        <taxon>Tracheophyta</taxon>
        <taxon>Spermatophyta</taxon>
        <taxon>Magnoliopsida</taxon>
        <taxon>Liliopsida</taxon>
        <taxon>Asparagales</taxon>
        <taxon>Orchidaceae</taxon>
        <taxon>Epidendroideae</taxon>
        <taxon>Malaxideae</taxon>
        <taxon>Dendrobiinae</taxon>
        <taxon>Dendrobium</taxon>
    </lineage>
</organism>
<proteinExistence type="predicted"/>
<accession>A0ABD0VCW8</accession>
<evidence type="ECO:0000313" key="2">
    <source>
        <dbReference type="Proteomes" id="UP001552299"/>
    </source>
</evidence>
<dbReference type="Proteomes" id="UP001552299">
    <property type="component" value="Unassembled WGS sequence"/>
</dbReference>
<dbReference type="EMBL" id="JANQDX010000008">
    <property type="protein sequence ID" value="KAL0920362.1"/>
    <property type="molecule type" value="Genomic_DNA"/>
</dbReference>